<dbReference type="HOGENOM" id="CLU_1119731_0_0_9"/>
<dbReference type="RefSeq" id="WP_015256789.1">
    <property type="nucleotide sequence ID" value="NC_019898.1"/>
</dbReference>
<dbReference type="Proteomes" id="UP000010795">
    <property type="component" value="Plasmid pTHECO01"/>
</dbReference>
<geneLocation type="plasmid" evidence="1 2">
    <name>pTHECO01</name>
</geneLocation>
<reference evidence="2" key="1">
    <citation type="submission" date="2012-01" db="EMBL/GenBank/DDBJ databases">
        <title>Complete sequence of plasmid of Thermobacillus composti KWC4.</title>
        <authorList>
            <person name="Lucas S."/>
            <person name="Han J."/>
            <person name="Lapidus A."/>
            <person name="Cheng J.-F."/>
            <person name="Goodwin L."/>
            <person name="Pitluck S."/>
            <person name="Peters L."/>
            <person name="Ovchinnikova G."/>
            <person name="Teshima H."/>
            <person name="Detter J.C."/>
            <person name="Han C."/>
            <person name="Tapia R."/>
            <person name="Land M."/>
            <person name="Hauser L."/>
            <person name="Kyrpides N."/>
            <person name="Ivanova N."/>
            <person name="Pagani I."/>
            <person name="Anderson I."/>
            <person name="Woyke T."/>
        </authorList>
    </citation>
    <scope>NUCLEOTIDE SEQUENCE [LARGE SCALE GENOMIC DNA]</scope>
    <source>
        <strain evidence="2">DSM 18247 / JCM 13945 / KWC4</strain>
        <plasmid evidence="2">Plasmid pTHECO01</plasmid>
    </source>
</reference>
<proteinExistence type="predicted"/>
<dbReference type="AlphaFoldDB" id="L0EKL7"/>
<accession>L0EKL7</accession>
<dbReference type="EMBL" id="CP003256">
    <property type="protein sequence ID" value="AGA60077.1"/>
    <property type="molecule type" value="Genomic_DNA"/>
</dbReference>
<evidence type="ECO:0000313" key="1">
    <source>
        <dbReference type="EMBL" id="AGA60077.1"/>
    </source>
</evidence>
<evidence type="ECO:0000313" key="2">
    <source>
        <dbReference type="Proteomes" id="UP000010795"/>
    </source>
</evidence>
<gene>
    <name evidence="1" type="ordered locus">Theco_4077</name>
</gene>
<dbReference type="OrthoDB" id="2660333at2"/>
<dbReference type="eggNOG" id="ENOG5033YGQ">
    <property type="taxonomic scope" value="Bacteria"/>
</dbReference>
<sequence length="248" mass="28644">MERSYLYPEQLGQMQATYDAFVMLKIAHDAGCDLHSDPIDFYCQEFGFQIDIFLQCIERIFGECKHTFEGLDEYGEEINTYRIPLPELKEFFALVGHGERDKYIRKFNGMLKNTCDYYELEMEGVLAGNCMHITLSGSYGLYSPMLKRMVAIKKEIQQEIRKRKQLIVNGLRNLVLLKMVWDRLGKTIDVSMGEHTNIVFSRLMQLCQFDIALGADDNLSFDTMKTMLETVLSQAREEIDNHGKGEAA</sequence>
<protein>
    <submittedName>
        <fullName evidence="1">Uncharacterized protein</fullName>
    </submittedName>
</protein>
<organism evidence="1 2">
    <name type="scientific">Thermobacillus composti (strain DSM 18247 / JCM 13945 / KWC4)</name>
    <dbReference type="NCBI Taxonomy" id="717605"/>
    <lineage>
        <taxon>Bacteria</taxon>
        <taxon>Bacillati</taxon>
        <taxon>Bacillota</taxon>
        <taxon>Bacilli</taxon>
        <taxon>Bacillales</taxon>
        <taxon>Paenibacillaceae</taxon>
        <taxon>Thermobacillus</taxon>
    </lineage>
</organism>
<keyword evidence="1" id="KW-0614">Plasmid</keyword>
<name>L0EKL7_THECK</name>
<keyword evidence="2" id="KW-1185">Reference proteome</keyword>
<dbReference type="KEGG" id="tco:Theco_4077"/>